<dbReference type="InterPro" id="IPR011250">
    <property type="entry name" value="OMP/PagP_B-barrel"/>
</dbReference>
<keyword evidence="4 7" id="KW-0812">Transmembrane</keyword>
<dbReference type="InterPro" id="IPR011662">
    <property type="entry name" value="Secretin/TonB_short_N"/>
</dbReference>
<accession>A0ABV8STU9</accession>
<protein>
    <submittedName>
        <fullName evidence="9">TonB-dependent receptor plug domain-containing protein</fullName>
    </submittedName>
</protein>
<reference evidence="10" key="1">
    <citation type="journal article" date="2019" name="Int. J. Syst. Evol. Microbiol.">
        <title>The Global Catalogue of Microorganisms (GCM) 10K type strain sequencing project: providing services to taxonomists for standard genome sequencing and annotation.</title>
        <authorList>
            <consortium name="The Broad Institute Genomics Platform"/>
            <consortium name="The Broad Institute Genome Sequencing Center for Infectious Disease"/>
            <person name="Wu L."/>
            <person name="Ma J."/>
        </authorList>
    </citation>
    <scope>NUCLEOTIDE SEQUENCE [LARGE SCALE GENOMIC DNA]</scope>
    <source>
        <strain evidence="10">CGMCC 1.10759</strain>
    </source>
</reference>
<comment type="subcellular location">
    <subcellularLocation>
        <location evidence="1 7">Cell outer membrane</location>
        <topology evidence="1 7">Multi-pass membrane protein</topology>
    </subcellularLocation>
</comment>
<evidence type="ECO:0000256" key="7">
    <source>
        <dbReference type="PROSITE-ProRule" id="PRU01360"/>
    </source>
</evidence>
<dbReference type="SUPFAM" id="SSF56935">
    <property type="entry name" value="Porins"/>
    <property type="match status" value="1"/>
</dbReference>
<evidence type="ECO:0000256" key="4">
    <source>
        <dbReference type="ARBA" id="ARBA00022692"/>
    </source>
</evidence>
<dbReference type="Pfam" id="PF07660">
    <property type="entry name" value="STN"/>
    <property type="match status" value="1"/>
</dbReference>
<proteinExistence type="inferred from homology"/>
<dbReference type="PROSITE" id="PS52016">
    <property type="entry name" value="TONB_DEPENDENT_REC_3"/>
    <property type="match status" value="1"/>
</dbReference>
<dbReference type="Gene3D" id="2.40.170.20">
    <property type="entry name" value="TonB-dependent receptor, beta-barrel domain"/>
    <property type="match status" value="1"/>
</dbReference>
<evidence type="ECO:0000256" key="5">
    <source>
        <dbReference type="ARBA" id="ARBA00023136"/>
    </source>
</evidence>
<evidence type="ECO:0000259" key="8">
    <source>
        <dbReference type="SMART" id="SM00965"/>
    </source>
</evidence>
<keyword evidence="3 7" id="KW-1134">Transmembrane beta strand</keyword>
<dbReference type="InterPro" id="IPR037066">
    <property type="entry name" value="Plug_dom_sf"/>
</dbReference>
<dbReference type="Gene3D" id="3.55.50.30">
    <property type="match status" value="1"/>
</dbReference>
<dbReference type="InterPro" id="IPR012910">
    <property type="entry name" value="Plug_dom"/>
</dbReference>
<evidence type="ECO:0000256" key="6">
    <source>
        <dbReference type="ARBA" id="ARBA00023237"/>
    </source>
</evidence>
<gene>
    <name evidence="9" type="ORF">ACFPN2_17510</name>
</gene>
<evidence type="ECO:0000313" key="9">
    <source>
        <dbReference type="EMBL" id="MFC4310897.1"/>
    </source>
</evidence>
<keyword evidence="10" id="KW-1185">Reference proteome</keyword>
<evidence type="ECO:0000256" key="3">
    <source>
        <dbReference type="ARBA" id="ARBA00022452"/>
    </source>
</evidence>
<dbReference type="PANTHER" id="PTHR32552:SF74">
    <property type="entry name" value="HYDROXAMATE SIDEROPHORE RECEPTOR FHUE"/>
    <property type="match status" value="1"/>
</dbReference>
<dbReference type="InterPro" id="IPR036942">
    <property type="entry name" value="Beta-barrel_TonB_sf"/>
</dbReference>
<keyword evidence="2 7" id="KW-0813">Transport</keyword>
<dbReference type="InterPro" id="IPR039426">
    <property type="entry name" value="TonB-dep_rcpt-like"/>
</dbReference>
<dbReference type="Proteomes" id="UP001595904">
    <property type="component" value="Unassembled WGS sequence"/>
</dbReference>
<feature type="domain" description="Secretin/TonB short N-terminal" evidence="8">
    <location>
        <begin position="65"/>
        <end position="115"/>
    </location>
</feature>
<keyword evidence="5 7" id="KW-0472">Membrane</keyword>
<dbReference type="Gene3D" id="2.40.160.20">
    <property type="match status" value="1"/>
</dbReference>
<name>A0ABV8STU9_9GAMM</name>
<keyword evidence="6 7" id="KW-0998">Cell outer membrane</keyword>
<organism evidence="9 10">
    <name type="scientific">Steroidobacter flavus</name>
    <dbReference type="NCBI Taxonomy" id="1842136"/>
    <lineage>
        <taxon>Bacteria</taxon>
        <taxon>Pseudomonadati</taxon>
        <taxon>Pseudomonadota</taxon>
        <taxon>Gammaproteobacteria</taxon>
        <taxon>Steroidobacterales</taxon>
        <taxon>Steroidobacteraceae</taxon>
        <taxon>Steroidobacter</taxon>
    </lineage>
</organism>
<comment type="similarity">
    <text evidence="7">Belongs to the TonB-dependent receptor family.</text>
</comment>
<evidence type="ECO:0000256" key="2">
    <source>
        <dbReference type="ARBA" id="ARBA00022448"/>
    </source>
</evidence>
<comment type="caution">
    <text evidence="9">The sequence shown here is derived from an EMBL/GenBank/DDBJ whole genome shotgun (WGS) entry which is preliminary data.</text>
</comment>
<evidence type="ECO:0000313" key="10">
    <source>
        <dbReference type="Proteomes" id="UP001595904"/>
    </source>
</evidence>
<dbReference type="Pfam" id="PF07715">
    <property type="entry name" value="Plug"/>
    <property type="match status" value="1"/>
</dbReference>
<dbReference type="Gene3D" id="2.170.130.10">
    <property type="entry name" value="TonB-dependent receptor, plug domain"/>
    <property type="match status" value="1"/>
</dbReference>
<sequence length="1131" mass="122262">MLDGGLGSSALLRATIVAILASGSVVATSTSLAQTQAQQETKVRFEIPAGPLAAALQLYAESAAVQLVYDSELVAGLTTAGFTETLTPREGLLRLLEGSKLVAKYSGRTITLAREKDADSRRVLGPVRVEGATAEDIRPVRGEGISTLIGERGGQDKETRGLRPVIVTVGAGVPTPIDDVPRSVSVITQEQMDLQNIDDIGEALRRTPGITLVETPATTTANSAFEVYSRGQRVELYQVDGGAPRSMYSANSTVPEELIGATGSLDLTAYDRIEVVHGPAGAQVGSGGTAGGSAGGVLNLVRKRPLAHAFDSVTLSLGSFDQRKVTYDVSRPDLFGTPIATRTAVSWSDTQFSYNGVRSEGRSFYTILDVPMSEQSRIEFSLKHDRNHQDGSYQGVSRYLDGPLYPWGSDYNPVADWAYSDSKSTELGSRLSVDLPRNWSFQVQGSYVSSDSEVLSYIISPSFLSTTDVPPAGAFSAVSVAQTGAMSRSFLVDAKLAGTVEFFGLRHALSFSGDYSQRATFSNPIRTLMGRYATTPSDLFTAPDTRPYAPPLTDNYPSGQGSMRRGVGLMMSDMISWRDLIELTATMRRSFYSATSSTVIRSQTPFFQNSNSISNTESSPSWAPSYWLTVKPFKPLSVGMSYSEGTRDQSSFFSVAGSSLQPAVYENLETVISYATPDWRAQVSYYQLDLTNSAQVFSPPVYRCLPTGTSQCYEEGGASQRSRGVDVQLTGRIFSGVDITASYNRNENETVATQKRLQTQTPDSMAKLFATWRPAHWPRFQMYGGATYRDSVYYSGVRKFYEAAPPYRLLSTVPYDFTSGSYVSIDVGASYRLNDALELSLFVENVTDEVYLSTVSIDNSFYGKPRSFTLEVKANNLASRWWPSSPPEDTTYLGNGWYSTLEFGMTNPSDIRARSSGPASTGERTEWRWGLEGEHAMFGRLGRNLDMHWQAEVEAGSRSLNFTSIGEPSGALGLCAPGTRNAPYPACDDPGGTLSIASILANAIYRFGDSDWRVRPYVGVGLGGARVAAGIAGRAREDSSTVASLVDKLGGVDEDYVFAGQLLAGVSASFTPRFSADLTYRHFETGKAEWVIIGGASAQYSGTPQISTLGSFSGRVETGALTLGLRYAFAN</sequence>
<dbReference type="RefSeq" id="WP_380598780.1">
    <property type="nucleotide sequence ID" value="NZ_JBHSDU010000003.1"/>
</dbReference>
<keyword evidence="9" id="KW-0675">Receptor</keyword>
<dbReference type="PANTHER" id="PTHR32552">
    <property type="entry name" value="FERRICHROME IRON RECEPTOR-RELATED"/>
    <property type="match status" value="1"/>
</dbReference>
<dbReference type="SUPFAM" id="SSF56925">
    <property type="entry name" value="OMPA-like"/>
    <property type="match status" value="1"/>
</dbReference>
<evidence type="ECO:0000256" key="1">
    <source>
        <dbReference type="ARBA" id="ARBA00004571"/>
    </source>
</evidence>
<dbReference type="SMART" id="SM00965">
    <property type="entry name" value="STN"/>
    <property type="match status" value="1"/>
</dbReference>
<dbReference type="EMBL" id="JBHSDU010000003">
    <property type="protein sequence ID" value="MFC4310897.1"/>
    <property type="molecule type" value="Genomic_DNA"/>
</dbReference>